<gene>
    <name evidence="2" type="ordered locus">Halha_1530</name>
</gene>
<evidence type="ECO:0000313" key="3">
    <source>
        <dbReference type="Proteomes" id="UP000010880"/>
    </source>
</evidence>
<accession>L0K8X9</accession>
<sequence>MNINWFKKHLIITLLIIISQLFLFYVNLKNNLLIFITILNLIGWLWLLKVRKIDEIKKAKYFMIFWIIMLFIIFPKIIMKCIILRKFEVSEFIPLFILLGVYFFGLFLDIKSYKKYS</sequence>
<dbReference type="STRING" id="748449.Halha_1530"/>
<keyword evidence="1" id="KW-0812">Transmembrane</keyword>
<feature type="transmembrane region" description="Helical" evidence="1">
    <location>
        <begin position="61"/>
        <end position="79"/>
    </location>
</feature>
<name>L0K8X9_HALHC</name>
<dbReference type="RefSeq" id="WP_015327189.1">
    <property type="nucleotide sequence ID" value="NC_019978.1"/>
</dbReference>
<organism evidence="2 3">
    <name type="scientific">Halobacteroides halobius (strain ATCC 35273 / DSM 5150 / MD-1)</name>
    <dbReference type="NCBI Taxonomy" id="748449"/>
    <lineage>
        <taxon>Bacteria</taxon>
        <taxon>Bacillati</taxon>
        <taxon>Bacillota</taxon>
        <taxon>Clostridia</taxon>
        <taxon>Halanaerobiales</taxon>
        <taxon>Halobacteroidaceae</taxon>
        <taxon>Halobacteroides</taxon>
    </lineage>
</organism>
<dbReference type="AlphaFoldDB" id="L0K8X9"/>
<keyword evidence="3" id="KW-1185">Reference proteome</keyword>
<keyword evidence="1" id="KW-0472">Membrane</keyword>
<feature type="transmembrane region" description="Helical" evidence="1">
    <location>
        <begin position="9"/>
        <end position="26"/>
    </location>
</feature>
<keyword evidence="1" id="KW-1133">Transmembrane helix</keyword>
<dbReference type="HOGENOM" id="CLU_2081535_0_0_9"/>
<dbReference type="EMBL" id="CP003359">
    <property type="protein sequence ID" value="AGB41471.1"/>
    <property type="molecule type" value="Genomic_DNA"/>
</dbReference>
<evidence type="ECO:0000313" key="2">
    <source>
        <dbReference type="EMBL" id="AGB41471.1"/>
    </source>
</evidence>
<evidence type="ECO:0000256" key="1">
    <source>
        <dbReference type="SAM" id="Phobius"/>
    </source>
</evidence>
<protein>
    <submittedName>
        <fullName evidence="2">Uncharacterized protein</fullName>
    </submittedName>
</protein>
<reference evidence="3" key="1">
    <citation type="submission" date="2012-02" db="EMBL/GenBank/DDBJ databases">
        <title>The complete genome of Halobacteroides halobius DSM 5150.</title>
        <authorList>
            <person name="Lucas S."/>
            <person name="Copeland A."/>
            <person name="Lapidus A."/>
            <person name="Glavina del Rio T."/>
            <person name="Dalin E."/>
            <person name="Tice H."/>
            <person name="Bruce D."/>
            <person name="Goodwin L."/>
            <person name="Pitluck S."/>
            <person name="Peters L."/>
            <person name="Mikhailova N."/>
            <person name="Gu W."/>
            <person name="Kyrpides N."/>
            <person name="Mavromatis K."/>
            <person name="Ivanova N."/>
            <person name="Brettin T."/>
            <person name="Detter J.C."/>
            <person name="Han C."/>
            <person name="Larimer F."/>
            <person name="Land M."/>
            <person name="Hauser L."/>
            <person name="Markowitz V."/>
            <person name="Cheng J.-F."/>
            <person name="Hugenholtz P."/>
            <person name="Woyke T."/>
            <person name="Wu D."/>
            <person name="Tindall B."/>
            <person name="Pomrenke H."/>
            <person name="Brambilla E."/>
            <person name="Klenk H.-P."/>
            <person name="Eisen J.A."/>
        </authorList>
    </citation>
    <scope>NUCLEOTIDE SEQUENCE [LARGE SCALE GENOMIC DNA]</scope>
    <source>
        <strain evidence="3">ATCC 35273 / DSM 5150 / MD-1</strain>
    </source>
</reference>
<feature type="transmembrane region" description="Helical" evidence="1">
    <location>
        <begin position="91"/>
        <end position="110"/>
    </location>
</feature>
<proteinExistence type="predicted"/>
<dbReference type="KEGG" id="hhl:Halha_1530"/>
<feature type="transmembrane region" description="Helical" evidence="1">
    <location>
        <begin position="32"/>
        <end position="49"/>
    </location>
</feature>
<dbReference type="Proteomes" id="UP000010880">
    <property type="component" value="Chromosome"/>
</dbReference>